<dbReference type="Pfam" id="PF14599">
    <property type="entry name" value="zinc_ribbon_6"/>
    <property type="match status" value="1"/>
</dbReference>
<dbReference type="Proteomes" id="UP000053317">
    <property type="component" value="Unassembled WGS sequence"/>
</dbReference>
<dbReference type="OrthoDB" id="411372at2759"/>
<comment type="caution">
    <text evidence="3">The sequence shown here is derived from an EMBL/GenBank/DDBJ whole genome shotgun (WGS) entry which is preliminary data.</text>
</comment>
<evidence type="ECO:0000313" key="4">
    <source>
        <dbReference type="Proteomes" id="UP000053317"/>
    </source>
</evidence>
<feature type="domain" description="RCHY1 zinc-ribbon" evidence="2">
    <location>
        <begin position="1"/>
        <end position="41"/>
    </location>
</feature>
<sequence>MPEEYRDAKALVNCNDCLTKSVVSFHWLGLKCDNCEGYNTTQLEFIGGAGLNNEALPSESPALTPQADSAGEALASAMAHRAAALAGTQRPSTAISDVAAPAGSPWLVPHRPGPRSASPVISNYFGLQRRDEPGHSSRPTGEPEEELEFWGGQSPQSVDSFFFLRRNRSQSEDSDDDDESMGEEEEEEEFEDDDPEDEISIFGHR</sequence>
<dbReference type="AlphaFoldDB" id="A0A0G2HGR7"/>
<protein>
    <submittedName>
        <fullName evidence="3">Putative chy and ring finger domain</fullName>
    </submittedName>
</protein>
<reference evidence="3 4" key="1">
    <citation type="submission" date="2015-05" db="EMBL/GenBank/DDBJ databases">
        <title>Distinctive expansion of gene families associated with plant cell wall degradation and secondary metabolism in the genomes of grapevine trunk pathogens.</title>
        <authorList>
            <person name="Lawrence D.P."/>
            <person name="Travadon R."/>
            <person name="Rolshausen P.E."/>
            <person name="Baumgartner K."/>
        </authorList>
    </citation>
    <scope>NUCLEOTIDE SEQUENCE [LARGE SCALE GENOMIC DNA]</scope>
    <source>
        <strain evidence="3">UCRPC4</strain>
    </source>
</reference>
<accession>A0A0G2HGR7</accession>
<evidence type="ECO:0000259" key="2">
    <source>
        <dbReference type="Pfam" id="PF14599"/>
    </source>
</evidence>
<evidence type="ECO:0000313" key="3">
    <source>
        <dbReference type="EMBL" id="KKY27650.1"/>
    </source>
</evidence>
<proteinExistence type="predicted"/>
<feature type="compositionally biased region" description="Acidic residues" evidence="1">
    <location>
        <begin position="172"/>
        <end position="199"/>
    </location>
</feature>
<keyword evidence="4" id="KW-1185">Reference proteome</keyword>
<dbReference type="Gene3D" id="2.20.28.10">
    <property type="match status" value="1"/>
</dbReference>
<reference evidence="3 4" key="2">
    <citation type="submission" date="2015-05" db="EMBL/GenBank/DDBJ databases">
        <authorList>
            <person name="Morales-Cruz A."/>
            <person name="Amrine K.C."/>
            <person name="Cantu D."/>
        </authorList>
    </citation>
    <scope>NUCLEOTIDE SEQUENCE [LARGE SCALE GENOMIC DNA]</scope>
    <source>
        <strain evidence="3">UCRPC4</strain>
    </source>
</reference>
<feature type="region of interest" description="Disordered" evidence="1">
    <location>
        <begin position="127"/>
        <end position="205"/>
    </location>
</feature>
<name>A0A0G2HGR7_PHACM</name>
<dbReference type="EMBL" id="LCWF01000022">
    <property type="protein sequence ID" value="KKY27650.1"/>
    <property type="molecule type" value="Genomic_DNA"/>
</dbReference>
<organism evidence="3 4">
    <name type="scientific">Phaeomoniella chlamydospora</name>
    <name type="common">Phaeoacremonium chlamydosporum</name>
    <dbReference type="NCBI Taxonomy" id="158046"/>
    <lineage>
        <taxon>Eukaryota</taxon>
        <taxon>Fungi</taxon>
        <taxon>Dikarya</taxon>
        <taxon>Ascomycota</taxon>
        <taxon>Pezizomycotina</taxon>
        <taxon>Eurotiomycetes</taxon>
        <taxon>Chaetothyriomycetidae</taxon>
        <taxon>Phaeomoniellales</taxon>
        <taxon>Phaeomoniellaceae</taxon>
        <taxon>Phaeomoniella</taxon>
    </lineage>
</organism>
<dbReference type="InterPro" id="IPR039512">
    <property type="entry name" value="RCHY1_zinc-ribbon"/>
</dbReference>
<evidence type="ECO:0000256" key="1">
    <source>
        <dbReference type="SAM" id="MobiDB-lite"/>
    </source>
</evidence>
<gene>
    <name evidence="3" type="ORF">UCRPC4_g00883</name>
</gene>